<sequence length="471" mass="51103">MAAQGFERVCLPVSGSESTVLPQINLPVTPCSTKELHATVMLTDRSHDIEIELFDRRTYSLGSISSSPGISSLDTSREEDKDDGTCPRPDYNSTSSVSEEVGRDSGSMKSCGSETSRAKYHIDRPVSGSELPKSKPPWSDPSKRQIKGAIVGGKAPYSIPSYGEREGESHHRAVSLQMAKCCVVAGGIMAESKQNSDQSPRGKHSVNLLRARDHGKHEVTNVPSIEVEAPSREALPLKAVTKADREKSPALSPIGATQETHPSQPRRQRSVLDRFGRKVWLHYNSEEKIDEVRLDEDGNYYVHGDAGLRIKLASGQVRDDNTSQPYCVSNGHRINIKVVPDLIRKSMLRGRKAASADANIVPNTQLVPGKKKPPPIPPSGSVSVSGKQTHASSSRSQATTSAPGPETTISRGTADKSKHGKSYSTMSGGSTTSISASVRMENEKRLRRAKRKASLIQAPKKFVRMIIRKGA</sequence>
<dbReference type="AlphaFoldDB" id="A0AAD9WHX8"/>
<accession>A0AAD9WHX8</accession>
<dbReference type="EMBL" id="JAUBYV010000001">
    <property type="protein sequence ID" value="KAK2630526.1"/>
    <property type="molecule type" value="Genomic_DNA"/>
</dbReference>
<gene>
    <name evidence="2" type="ORF">QTJ16_001346</name>
</gene>
<dbReference type="Proteomes" id="UP001285354">
    <property type="component" value="Unassembled WGS sequence"/>
</dbReference>
<keyword evidence="3" id="KW-1185">Reference proteome</keyword>
<reference evidence="2" key="1">
    <citation type="submission" date="2023-06" db="EMBL/GenBank/DDBJ databases">
        <title>Draft genome of Marssonina rosae.</title>
        <authorList>
            <person name="Cheng Q."/>
        </authorList>
    </citation>
    <scope>NUCLEOTIDE SEQUENCE</scope>
    <source>
        <strain evidence="2">R4</strain>
    </source>
</reference>
<feature type="region of interest" description="Disordered" evidence="1">
    <location>
        <begin position="65"/>
        <end position="156"/>
    </location>
</feature>
<evidence type="ECO:0000256" key="1">
    <source>
        <dbReference type="SAM" id="MobiDB-lite"/>
    </source>
</evidence>
<evidence type="ECO:0000313" key="2">
    <source>
        <dbReference type="EMBL" id="KAK2630526.1"/>
    </source>
</evidence>
<feature type="compositionally biased region" description="Low complexity" evidence="1">
    <location>
        <begin position="422"/>
        <end position="437"/>
    </location>
</feature>
<protein>
    <submittedName>
        <fullName evidence="2">Uncharacterized protein</fullName>
    </submittedName>
</protein>
<evidence type="ECO:0000313" key="3">
    <source>
        <dbReference type="Proteomes" id="UP001285354"/>
    </source>
</evidence>
<organism evidence="2 3">
    <name type="scientific">Diplocarpon rosae</name>
    <dbReference type="NCBI Taxonomy" id="946125"/>
    <lineage>
        <taxon>Eukaryota</taxon>
        <taxon>Fungi</taxon>
        <taxon>Dikarya</taxon>
        <taxon>Ascomycota</taxon>
        <taxon>Pezizomycotina</taxon>
        <taxon>Leotiomycetes</taxon>
        <taxon>Helotiales</taxon>
        <taxon>Drepanopezizaceae</taxon>
        <taxon>Diplocarpon</taxon>
    </lineage>
</organism>
<proteinExistence type="predicted"/>
<feature type="compositionally biased region" description="Low complexity" evidence="1">
    <location>
        <begin position="379"/>
        <end position="402"/>
    </location>
</feature>
<feature type="region of interest" description="Disordered" evidence="1">
    <location>
        <begin position="242"/>
        <end position="269"/>
    </location>
</feature>
<name>A0AAD9WHX8_9HELO</name>
<feature type="region of interest" description="Disordered" evidence="1">
    <location>
        <begin position="353"/>
        <end position="453"/>
    </location>
</feature>
<feature type="compositionally biased region" description="Basic and acidic residues" evidence="1">
    <location>
        <begin position="75"/>
        <end position="85"/>
    </location>
</feature>
<comment type="caution">
    <text evidence="2">The sequence shown here is derived from an EMBL/GenBank/DDBJ whole genome shotgun (WGS) entry which is preliminary data.</text>
</comment>